<evidence type="ECO:0000313" key="3">
    <source>
        <dbReference type="EMBL" id="KAL3640435.1"/>
    </source>
</evidence>
<feature type="compositionally biased region" description="Polar residues" evidence="1">
    <location>
        <begin position="48"/>
        <end position="72"/>
    </location>
</feature>
<gene>
    <name evidence="3" type="ORF">CASFOL_015403</name>
</gene>
<dbReference type="EMBL" id="JAVIJP010000017">
    <property type="protein sequence ID" value="KAL3640435.1"/>
    <property type="molecule type" value="Genomic_DNA"/>
</dbReference>
<feature type="signal peptide" evidence="2">
    <location>
        <begin position="1"/>
        <end position="31"/>
    </location>
</feature>
<dbReference type="AlphaFoldDB" id="A0ABD3DHU6"/>
<accession>A0ABD3DHU6</accession>
<keyword evidence="2" id="KW-0732">Signal</keyword>
<comment type="caution">
    <text evidence="3">The sequence shown here is derived from an EMBL/GenBank/DDBJ whole genome shotgun (WGS) entry which is preliminary data.</text>
</comment>
<feature type="chain" id="PRO_5044743652" evidence="2">
    <location>
        <begin position="32"/>
        <end position="90"/>
    </location>
</feature>
<evidence type="ECO:0000256" key="2">
    <source>
        <dbReference type="SAM" id="SignalP"/>
    </source>
</evidence>
<evidence type="ECO:0000256" key="1">
    <source>
        <dbReference type="SAM" id="MobiDB-lite"/>
    </source>
</evidence>
<name>A0ABD3DHU6_9LAMI</name>
<evidence type="ECO:0000313" key="4">
    <source>
        <dbReference type="Proteomes" id="UP001632038"/>
    </source>
</evidence>
<sequence>MAKLIMLQNSHMFIFFVILFFLCFETHFSDGRQDKFIDSQQKRATFTSKQDLDFNSTKPLFSPPNEGNTNGFRRTEPGHSPGIGNSHGPS</sequence>
<reference evidence="4" key="1">
    <citation type="journal article" date="2024" name="IScience">
        <title>Strigolactones Initiate the Formation of Haustorium-like Structures in Castilleja.</title>
        <authorList>
            <person name="Buerger M."/>
            <person name="Peterson D."/>
            <person name="Chory J."/>
        </authorList>
    </citation>
    <scope>NUCLEOTIDE SEQUENCE [LARGE SCALE GENOMIC DNA]</scope>
</reference>
<keyword evidence="4" id="KW-1185">Reference proteome</keyword>
<protein>
    <submittedName>
        <fullName evidence="3">Uncharacterized protein</fullName>
    </submittedName>
</protein>
<dbReference type="Proteomes" id="UP001632038">
    <property type="component" value="Unassembled WGS sequence"/>
</dbReference>
<organism evidence="3 4">
    <name type="scientific">Castilleja foliolosa</name>
    <dbReference type="NCBI Taxonomy" id="1961234"/>
    <lineage>
        <taxon>Eukaryota</taxon>
        <taxon>Viridiplantae</taxon>
        <taxon>Streptophyta</taxon>
        <taxon>Embryophyta</taxon>
        <taxon>Tracheophyta</taxon>
        <taxon>Spermatophyta</taxon>
        <taxon>Magnoliopsida</taxon>
        <taxon>eudicotyledons</taxon>
        <taxon>Gunneridae</taxon>
        <taxon>Pentapetalae</taxon>
        <taxon>asterids</taxon>
        <taxon>lamiids</taxon>
        <taxon>Lamiales</taxon>
        <taxon>Orobanchaceae</taxon>
        <taxon>Pedicularideae</taxon>
        <taxon>Castillejinae</taxon>
        <taxon>Castilleja</taxon>
    </lineage>
</organism>
<feature type="region of interest" description="Disordered" evidence="1">
    <location>
        <begin position="48"/>
        <end position="90"/>
    </location>
</feature>
<proteinExistence type="predicted"/>